<evidence type="ECO:0000256" key="8">
    <source>
        <dbReference type="SAM" id="SignalP"/>
    </source>
</evidence>
<dbReference type="SUPFAM" id="SSF53098">
    <property type="entry name" value="Ribonuclease H-like"/>
    <property type="match status" value="1"/>
</dbReference>
<dbReference type="AlphaFoldDB" id="A0A9Q0KHH4"/>
<evidence type="ECO:0000256" key="7">
    <source>
        <dbReference type="SAM" id="Phobius"/>
    </source>
</evidence>
<dbReference type="GO" id="GO:0016020">
    <property type="term" value="C:membrane"/>
    <property type="evidence" value="ECO:0007669"/>
    <property type="project" value="UniProtKB-SubCell"/>
</dbReference>
<reference evidence="10" key="1">
    <citation type="journal article" date="2023" name="Plant J.">
        <title>The genome of the king protea, Protea cynaroides.</title>
        <authorList>
            <person name="Chang J."/>
            <person name="Duong T.A."/>
            <person name="Schoeman C."/>
            <person name="Ma X."/>
            <person name="Roodt D."/>
            <person name="Barker N."/>
            <person name="Li Z."/>
            <person name="Van de Peer Y."/>
            <person name="Mizrachi E."/>
        </authorList>
    </citation>
    <scope>NUCLEOTIDE SEQUENCE</scope>
    <source>
        <tissue evidence="10">Young leaves</tissue>
    </source>
</reference>
<feature type="chain" id="PRO_5040207777" description="RNase H type-1 domain-containing protein" evidence="8">
    <location>
        <begin position="35"/>
        <end position="270"/>
    </location>
</feature>
<keyword evidence="6 7" id="KW-0472">Membrane</keyword>
<dbReference type="Pfam" id="PF13456">
    <property type="entry name" value="RVT_3"/>
    <property type="match status" value="1"/>
</dbReference>
<dbReference type="SUPFAM" id="SSF103481">
    <property type="entry name" value="Multidrug resistance efflux transporter EmrE"/>
    <property type="match status" value="1"/>
</dbReference>
<dbReference type="Gene3D" id="3.30.420.10">
    <property type="entry name" value="Ribonuclease H-like superfamily/Ribonuclease H"/>
    <property type="match status" value="1"/>
</dbReference>
<feature type="signal peptide" evidence="8">
    <location>
        <begin position="1"/>
        <end position="34"/>
    </location>
</feature>
<evidence type="ECO:0000256" key="6">
    <source>
        <dbReference type="ARBA" id="ARBA00023136"/>
    </source>
</evidence>
<evidence type="ECO:0000256" key="3">
    <source>
        <dbReference type="ARBA" id="ARBA00022448"/>
    </source>
</evidence>
<keyword evidence="3" id="KW-0813">Transport</keyword>
<evidence type="ECO:0000256" key="5">
    <source>
        <dbReference type="ARBA" id="ARBA00022989"/>
    </source>
</evidence>
<keyword evidence="11" id="KW-1185">Reference proteome</keyword>
<feature type="transmembrane region" description="Helical" evidence="7">
    <location>
        <begin position="165"/>
        <end position="184"/>
    </location>
</feature>
<comment type="similarity">
    <text evidence="2">Belongs to the CRT-like transporter family.</text>
</comment>
<dbReference type="InterPro" id="IPR037185">
    <property type="entry name" value="EmrE-like"/>
</dbReference>
<dbReference type="GO" id="GO:0003676">
    <property type="term" value="F:nucleic acid binding"/>
    <property type="evidence" value="ECO:0007669"/>
    <property type="project" value="InterPro"/>
</dbReference>
<dbReference type="EMBL" id="JAMYWD010000005">
    <property type="protein sequence ID" value="KAJ4970556.1"/>
    <property type="molecule type" value="Genomic_DNA"/>
</dbReference>
<feature type="transmembrane region" description="Helical" evidence="7">
    <location>
        <begin position="137"/>
        <end position="159"/>
    </location>
</feature>
<gene>
    <name evidence="10" type="ORF">NE237_003655</name>
</gene>
<keyword evidence="8" id="KW-0732">Signal</keyword>
<dbReference type="InterPro" id="IPR013936">
    <property type="entry name" value="CRT-like"/>
</dbReference>
<dbReference type="CDD" id="cd06222">
    <property type="entry name" value="RNase_H_like"/>
    <property type="match status" value="1"/>
</dbReference>
<dbReference type="InterPro" id="IPR012337">
    <property type="entry name" value="RNaseH-like_sf"/>
</dbReference>
<evidence type="ECO:0000256" key="1">
    <source>
        <dbReference type="ARBA" id="ARBA00004141"/>
    </source>
</evidence>
<organism evidence="10 11">
    <name type="scientific">Protea cynaroides</name>
    <dbReference type="NCBI Taxonomy" id="273540"/>
    <lineage>
        <taxon>Eukaryota</taxon>
        <taxon>Viridiplantae</taxon>
        <taxon>Streptophyta</taxon>
        <taxon>Embryophyta</taxon>
        <taxon>Tracheophyta</taxon>
        <taxon>Spermatophyta</taxon>
        <taxon>Magnoliopsida</taxon>
        <taxon>Proteales</taxon>
        <taxon>Proteaceae</taxon>
        <taxon>Protea</taxon>
    </lineage>
</organism>
<feature type="domain" description="RNase H type-1" evidence="9">
    <location>
        <begin position="29"/>
        <end position="72"/>
    </location>
</feature>
<feature type="transmembrane region" description="Helical" evidence="7">
    <location>
        <begin position="219"/>
        <end position="239"/>
    </location>
</feature>
<keyword evidence="5 7" id="KW-1133">Transmembrane helix</keyword>
<dbReference type="PANTHER" id="PTHR31326:SF3">
    <property type="entry name" value="PROTEIN CLT3, CHLOROPLASTIC"/>
    <property type="match status" value="1"/>
</dbReference>
<dbReference type="InterPro" id="IPR044730">
    <property type="entry name" value="RNase_H-like_dom_plant"/>
</dbReference>
<evidence type="ECO:0000256" key="4">
    <source>
        <dbReference type="ARBA" id="ARBA00022692"/>
    </source>
</evidence>
<feature type="transmembrane region" description="Helical" evidence="7">
    <location>
        <begin position="191"/>
        <end position="213"/>
    </location>
</feature>
<feature type="transmembrane region" description="Helical" evidence="7">
    <location>
        <begin position="67"/>
        <end position="86"/>
    </location>
</feature>
<feature type="transmembrane region" description="Helical" evidence="7">
    <location>
        <begin position="106"/>
        <end position="125"/>
    </location>
</feature>
<dbReference type="OrthoDB" id="416555at2759"/>
<dbReference type="GO" id="GO:0004523">
    <property type="term" value="F:RNA-DNA hybrid ribonuclease activity"/>
    <property type="evidence" value="ECO:0007669"/>
    <property type="project" value="InterPro"/>
</dbReference>
<evidence type="ECO:0000313" key="10">
    <source>
        <dbReference type="EMBL" id="KAJ4970556.1"/>
    </source>
</evidence>
<evidence type="ECO:0000256" key="2">
    <source>
        <dbReference type="ARBA" id="ARBA00006690"/>
    </source>
</evidence>
<dbReference type="InterPro" id="IPR036397">
    <property type="entry name" value="RNaseH_sf"/>
</dbReference>
<accession>A0A9Q0KHH4</accession>
<dbReference type="Proteomes" id="UP001141806">
    <property type="component" value="Unassembled WGS sequence"/>
</dbReference>
<evidence type="ECO:0000313" key="11">
    <source>
        <dbReference type="Proteomes" id="UP001141806"/>
    </source>
</evidence>
<comment type="subcellular location">
    <subcellularLocation>
        <location evidence="1">Membrane</location>
        <topology evidence="1">Multi-pass membrane protein</topology>
    </subcellularLocation>
</comment>
<name>A0A9Q0KHH4_9MAGN</name>
<sequence>MVSFKAYGQGKGFGWISSLSFLDLLLQEFLGVATNCVAEYRGALRGISKAINLGFRKIWVESDSTSVVYNLLLTIGLLSNILQHIWDIYSIVIDITTCYWPISRGLRYVLVYFPILYIRYHAGIVTDEMLSLPKTPFLLVGLLQALGAASGMAAGAMLSGASIPILSQTFLVWQILLSIIFLGRRYRFNQIVGCFLVSVGVLVTVASGSGGGLSLKEAGIFWTLLMITSFLFQAADTVLKEIIFLNAPRQLKVCIMALDHQQSYCFPISC</sequence>
<evidence type="ECO:0000259" key="9">
    <source>
        <dbReference type="Pfam" id="PF13456"/>
    </source>
</evidence>
<keyword evidence="4 7" id="KW-0812">Transmembrane</keyword>
<proteinExistence type="inferred from homology"/>
<dbReference type="InterPro" id="IPR002156">
    <property type="entry name" value="RNaseH_domain"/>
</dbReference>
<protein>
    <recommendedName>
        <fullName evidence="9">RNase H type-1 domain-containing protein</fullName>
    </recommendedName>
</protein>
<comment type="caution">
    <text evidence="10">The sequence shown here is derived from an EMBL/GenBank/DDBJ whole genome shotgun (WGS) entry which is preliminary data.</text>
</comment>
<dbReference type="Pfam" id="PF08627">
    <property type="entry name" value="CRT-like"/>
    <property type="match status" value="1"/>
</dbReference>
<dbReference type="PANTHER" id="PTHR31326">
    <property type="entry name" value="PROTEIN CLT2, CHLOROPLASTIC"/>
    <property type="match status" value="1"/>
</dbReference>